<dbReference type="Proteomes" id="UP001148629">
    <property type="component" value="Unassembled WGS sequence"/>
</dbReference>
<reference evidence="1" key="1">
    <citation type="submission" date="2022-08" db="EMBL/GenBank/DDBJ databases">
        <title>Genome Sequence of Fusarium decemcellulare.</title>
        <authorList>
            <person name="Buettner E."/>
        </authorList>
    </citation>
    <scope>NUCLEOTIDE SEQUENCE</scope>
    <source>
        <strain evidence="1">Babe19</strain>
    </source>
</reference>
<proteinExistence type="predicted"/>
<organism evidence="1 2">
    <name type="scientific">Fusarium decemcellulare</name>
    <dbReference type="NCBI Taxonomy" id="57161"/>
    <lineage>
        <taxon>Eukaryota</taxon>
        <taxon>Fungi</taxon>
        <taxon>Dikarya</taxon>
        <taxon>Ascomycota</taxon>
        <taxon>Pezizomycotina</taxon>
        <taxon>Sordariomycetes</taxon>
        <taxon>Hypocreomycetidae</taxon>
        <taxon>Hypocreales</taxon>
        <taxon>Nectriaceae</taxon>
        <taxon>Fusarium</taxon>
        <taxon>Fusarium decemcellulare species complex</taxon>
    </lineage>
</organism>
<accession>A0ACC1S7Q6</accession>
<evidence type="ECO:0000313" key="1">
    <source>
        <dbReference type="EMBL" id="KAJ3533786.1"/>
    </source>
</evidence>
<protein>
    <submittedName>
        <fullName evidence="1">Uncharacterized protein</fullName>
    </submittedName>
</protein>
<gene>
    <name evidence="1" type="ORF">NM208_g7828</name>
</gene>
<sequence>MSTSYKSVVLVGASGNIGRLILPIFKASDLEVTVVIRPTSKAIFSGGIRVAKTEFDLESLTQIFKSKNAVISMIPIVSLDTQAVVIEAAITAGVKRFIPSEYGSDTSNDEVIAAVPFFGAKRKQLDYLRTKQDVMSWTALITGPLFDWGLPLGFWGFDLEDRRARLVDGGKTRFTATNGDQVGRALVAILAHPEETANQVVSVESFTTTQLDVLGALEKQTGSKWQVSNVSADDVRADAQNLFGQGDIVGGGSKLIEALVFGEAGLEEHAHLDTAKWNRLLKLPEQSVEDTIQRVVKAHA</sequence>
<name>A0ACC1S7Q6_9HYPO</name>
<comment type="caution">
    <text evidence="1">The sequence shown here is derived from an EMBL/GenBank/DDBJ whole genome shotgun (WGS) entry which is preliminary data.</text>
</comment>
<dbReference type="EMBL" id="JANRMS010000836">
    <property type="protein sequence ID" value="KAJ3533786.1"/>
    <property type="molecule type" value="Genomic_DNA"/>
</dbReference>
<evidence type="ECO:0000313" key="2">
    <source>
        <dbReference type="Proteomes" id="UP001148629"/>
    </source>
</evidence>
<keyword evidence="2" id="KW-1185">Reference proteome</keyword>